<dbReference type="PANTHER" id="PTHR32071">
    <property type="entry name" value="TRANSCRIPTIONAL REGULATORY PROTEIN"/>
    <property type="match status" value="1"/>
</dbReference>
<comment type="caution">
    <text evidence="10">The sequence shown here is derived from an EMBL/GenBank/DDBJ whole genome shotgun (WGS) entry which is preliminary data.</text>
</comment>
<dbReference type="SUPFAM" id="SSF52540">
    <property type="entry name" value="P-loop containing nucleoside triphosphate hydrolases"/>
    <property type="match status" value="1"/>
</dbReference>
<evidence type="ECO:0000313" key="10">
    <source>
        <dbReference type="EMBL" id="MBZ5708251.1"/>
    </source>
</evidence>
<keyword evidence="5" id="KW-0238">DNA-binding</keyword>
<keyword evidence="3" id="KW-0067">ATP-binding</keyword>
<evidence type="ECO:0000256" key="7">
    <source>
        <dbReference type="PROSITE-ProRule" id="PRU00169"/>
    </source>
</evidence>
<dbReference type="SUPFAM" id="SSF46689">
    <property type="entry name" value="Homeodomain-like"/>
    <property type="match status" value="1"/>
</dbReference>
<dbReference type="PROSITE" id="PS00688">
    <property type="entry name" value="SIGMA54_INTERACT_3"/>
    <property type="match status" value="1"/>
</dbReference>
<dbReference type="PROSITE" id="PS00675">
    <property type="entry name" value="SIGMA54_INTERACT_1"/>
    <property type="match status" value="1"/>
</dbReference>
<dbReference type="Proteomes" id="UP001139031">
    <property type="component" value="Unassembled WGS sequence"/>
</dbReference>
<dbReference type="CDD" id="cd00009">
    <property type="entry name" value="AAA"/>
    <property type="match status" value="1"/>
</dbReference>
<organism evidence="10 11">
    <name type="scientific">Nannocystis pusilla</name>
    <dbReference type="NCBI Taxonomy" id="889268"/>
    <lineage>
        <taxon>Bacteria</taxon>
        <taxon>Pseudomonadati</taxon>
        <taxon>Myxococcota</taxon>
        <taxon>Polyangia</taxon>
        <taxon>Nannocystales</taxon>
        <taxon>Nannocystaceae</taxon>
        <taxon>Nannocystis</taxon>
    </lineage>
</organism>
<dbReference type="Pfam" id="PF25601">
    <property type="entry name" value="AAA_lid_14"/>
    <property type="match status" value="1"/>
</dbReference>
<keyword evidence="11" id="KW-1185">Reference proteome</keyword>
<dbReference type="PROSITE" id="PS50045">
    <property type="entry name" value="SIGMA54_INTERACT_4"/>
    <property type="match status" value="1"/>
</dbReference>
<dbReference type="RefSeq" id="WP_224190002.1">
    <property type="nucleotide sequence ID" value="NZ_JAIRAU010000001.1"/>
</dbReference>
<reference evidence="10" key="1">
    <citation type="submission" date="2021-08" db="EMBL/GenBank/DDBJ databases">
        <authorList>
            <person name="Stevens D.C."/>
        </authorList>
    </citation>
    <scope>NUCLEOTIDE SEQUENCE</scope>
    <source>
        <strain evidence="10">DSM 53165</strain>
    </source>
</reference>
<evidence type="ECO:0000256" key="3">
    <source>
        <dbReference type="ARBA" id="ARBA00022840"/>
    </source>
</evidence>
<dbReference type="InterPro" id="IPR003593">
    <property type="entry name" value="AAA+_ATPase"/>
</dbReference>
<dbReference type="SMART" id="SM00448">
    <property type="entry name" value="REC"/>
    <property type="match status" value="1"/>
</dbReference>
<evidence type="ECO:0000313" key="11">
    <source>
        <dbReference type="Proteomes" id="UP001139031"/>
    </source>
</evidence>
<dbReference type="PANTHER" id="PTHR32071:SF17">
    <property type="entry name" value="TRANSCRIPTIONAL REGULATOR (NTRC FAMILY)"/>
    <property type="match status" value="1"/>
</dbReference>
<dbReference type="EMBL" id="JAIRAU010000001">
    <property type="protein sequence ID" value="MBZ5708251.1"/>
    <property type="molecule type" value="Genomic_DNA"/>
</dbReference>
<dbReference type="Gene3D" id="3.40.50.300">
    <property type="entry name" value="P-loop containing nucleotide triphosphate hydrolases"/>
    <property type="match status" value="1"/>
</dbReference>
<dbReference type="Gene3D" id="1.10.8.60">
    <property type="match status" value="1"/>
</dbReference>
<name>A0ABS7TJ76_9BACT</name>
<evidence type="ECO:0000256" key="4">
    <source>
        <dbReference type="ARBA" id="ARBA00023015"/>
    </source>
</evidence>
<keyword evidence="6" id="KW-0804">Transcription</keyword>
<dbReference type="InterPro" id="IPR002078">
    <property type="entry name" value="Sigma_54_int"/>
</dbReference>
<dbReference type="SMART" id="SM00382">
    <property type="entry name" value="AAA"/>
    <property type="match status" value="1"/>
</dbReference>
<dbReference type="SUPFAM" id="SSF52172">
    <property type="entry name" value="CheY-like"/>
    <property type="match status" value="1"/>
</dbReference>
<dbReference type="Gene3D" id="3.40.50.2300">
    <property type="match status" value="1"/>
</dbReference>
<proteinExistence type="predicted"/>
<dbReference type="InterPro" id="IPR001789">
    <property type="entry name" value="Sig_transdc_resp-reg_receiver"/>
</dbReference>
<feature type="domain" description="Sigma-54 factor interaction" evidence="8">
    <location>
        <begin position="156"/>
        <end position="385"/>
    </location>
</feature>
<feature type="domain" description="Response regulatory" evidence="9">
    <location>
        <begin position="10"/>
        <end position="136"/>
    </location>
</feature>
<accession>A0ABS7TJ76</accession>
<dbReference type="Gene3D" id="1.10.10.60">
    <property type="entry name" value="Homeodomain-like"/>
    <property type="match status" value="1"/>
</dbReference>
<evidence type="ECO:0000256" key="5">
    <source>
        <dbReference type="ARBA" id="ARBA00023125"/>
    </source>
</evidence>
<keyword evidence="1 7" id="KW-0597">Phosphoprotein</keyword>
<evidence type="ECO:0000259" key="8">
    <source>
        <dbReference type="PROSITE" id="PS50045"/>
    </source>
</evidence>
<dbReference type="PROSITE" id="PS50110">
    <property type="entry name" value="RESPONSE_REGULATORY"/>
    <property type="match status" value="1"/>
</dbReference>
<dbReference type="InterPro" id="IPR011006">
    <property type="entry name" value="CheY-like_superfamily"/>
</dbReference>
<evidence type="ECO:0000259" key="9">
    <source>
        <dbReference type="PROSITE" id="PS50110"/>
    </source>
</evidence>
<evidence type="ECO:0000256" key="1">
    <source>
        <dbReference type="ARBA" id="ARBA00022553"/>
    </source>
</evidence>
<dbReference type="Pfam" id="PF02954">
    <property type="entry name" value="HTH_8"/>
    <property type="match status" value="1"/>
</dbReference>
<dbReference type="Pfam" id="PF00158">
    <property type="entry name" value="Sigma54_activat"/>
    <property type="match status" value="1"/>
</dbReference>
<keyword evidence="4" id="KW-0805">Transcription regulation</keyword>
<keyword evidence="2" id="KW-0547">Nucleotide-binding</keyword>
<protein>
    <submittedName>
        <fullName evidence="10">Sigma-54 dependent transcriptional regulator</fullName>
    </submittedName>
</protein>
<dbReference type="InterPro" id="IPR009057">
    <property type="entry name" value="Homeodomain-like_sf"/>
</dbReference>
<dbReference type="Pfam" id="PF00072">
    <property type="entry name" value="Response_reg"/>
    <property type="match status" value="1"/>
</dbReference>
<gene>
    <name evidence="10" type="ORF">K7C98_03205</name>
</gene>
<evidence type="ECO:0000256" key="6">
    <source>
        <dbReference type="ARBA" id="ARBA00023163"/>
    </source>
</evidence>
<evidence type="ECO:0000256" key="2">
    <source>
        <dbReference type="ARBA" id="ARBA00022741"/>
    </source>
</evidence>
<dbReference type="InterPro" id="IPR025943">
    <property type="entry name" value="Sigma_54_int_dom_ATP-bd_2"/>
</dbReference>
<sequence>MSETTGLGGTILVIDDERNIRRTLRMVLEGEGATVLDADSAEEGLEMIQRALVEGPEGQRPIQVVMVDVCLPNMSGLQLLEKLCEIGGGTPPLPVILISGHATVTDAVRATRLGAFDFFEKPLARDRVIVSVRNALRHYQTEAELRSLRARARREIIGESRPMQELLRQVIKVGGTRARVLIEGESGTGKELVARAIHDASERRAGAFVKVNCAAIPRELIESELFGHERGSFTGATAQKRGLFELAHGGTLFLDEIGDMDLGAQAKVLRVLQSGELMRVGGERPIKVDVRVLAATHRNLRELVATGEFREDLYFRLAVVPISVPPLRERPGDVALLCRYYLDLACHENGIAPKRMSPAAQAALETYPWPGNVRELRNVMERIAILSDGDIELGDVPLEIRGEPEEESTSAPVGSDALVQLGEGAVPPGMSLKAFRDSVERAFILQRLSEHNWNVSKTAETLDVERTHLHKKMKLLGIARGG</sequence>
<dbReference type="InterPro" id="IPR025944">
    <property type="entry name" value="Sigma_54_int_dom_CS"/>
</dbReference>
<dbReference type="InterPro" id="IPR027417">
    <property type="entry name" value="P-loop_NTPase"/>
</dbReference>
<dbReference type="InterPro" id="IPR002197">
    <property type="entry name" value="HTH_Fis"/>
</dbReference>
<dbReference type="PROSITE" id="PS00676">
    <property type="entry name" value="SIGMA54_INTERACT_2"/>
    <property type="match status" value="1"/>
</dbReference>
<dbReference type="InterPro" id="IPR058031">
    <property type="entry name" value="AAA_lid_NorR"/>
</dbReference>
<dbReference type="InterPro" id="IPR025662">
    <property type="entry name" value="Sigma_54_int_dom_ATP-bd_1"/>
</dbReference>
<feature type="modified residue" description="4-aspartylphosphate" evidence="7">
    <location>
        <position position="68"/>
    </location>
</feature>